<dbReference type="EMBL" id="VBOT01000200">
    <property type="protein sequence ID" value="TMQ47117.1"/>
    <property type="molecule type" value="Genomic_DNA"/>
</dbReference>
<gene>
    <name evidence="1" type="ORF">E6K73_14135</name>
</gene>
<dbReference type="InterPro" id="IPR006311">
    <property type="entry name" value="TAT_signal"/>
</dbReference>
<accession>A0A538S6W1</accession>
<proteinExistence type="predicted"/>
<dbReference type="PROSITE" id="PS51318">
    <property type="entry name" value="TAT"/>
    <property type="match status" value="1"/>
</dbReference>
<sequence length="136" mass="14598">MIERHGLSRRQFLVLSAACGASLVARSSIPSWLSIPDRSTPAERLARLLRHRSSARVIGAAYLRHEPSEARLTSLVELIAGGLPGGAGALRSADDALRALLAGRVQQDFAEERTVCLEGWIVSRTEARLCGLAALT</sequence>
<dbReference type="NCBIfam" id="TIGR01409">
    <property type="entry name" value="TAT_signal_seq"/>
    <property type="match status" value="1"/>
</dbReference>
<dbReference type="AlphaFoldDB" id="A0A538S6W1"/>
<comment type="caution">
    <text evidence="1">The sequence shown here is derived from an EMBL/GenBank/DDBJ whole genome shotgun (WGS) entry which is preliminary data.</text>
</comment>
<dbReference type="Proteomes" id="UP000320184">
    <property type="component" value="Unassembled WGS sequence"/>
</dbReference>
<name>A0A538S6W1_UNCEI</name>
<evidence type="ECO:0000313" key="2">
    <source>
        <dbReference type="Proteomes" id="UP000320184"/>
    </source>
</evidence>
<organism evidence="1 2">
    <name type="scientific">Eiseniibacteriota bacterium</name>
    <dbReference type="NCBI Taxonomy" id="2212470"/>
    <lineage>
        <taxon>Bacteria</taxon>
        <taxon>Candidatus Eiseniibacteriota</taxon>
    </lineage>
</organism>
<dbReference type="InterPro" id="IPR019546">
    <property type="entry name" value="TAT_signal_bac_arc"/>
</dbReference>
<protein>
    <submittedName>
        <fullName evidence="1">Twin-arginine translocation signal domain-containing protein</fullName>
    </submittedName>
</protein>
<evidence type="ECO:0000313" key="1">
    <source>
        <dbReference type="EMBL" id="TMQ47117.1"/>
    </source>
</evidence>
<reference evidence="1 2" key="1">
    <citation type="journal article" date="2019" name="Nat. Microbiol.">
        <title>Mediterranean grassland soil C-N compound turnover is dependent on rainfall and depth, and is mediated by genomically divergent microorganisms.</title>
        <authorList>
            <person name="Diamond S."/>
            <person name="Andeer P.F."/>
            <person name="Li Z."/>
            <person name="Crits-Christoph A."/>
            <person name="Burstein D."/>
            <person name="Anantharaman K."/>
            <person name="Lane K.R."/>
            <person name="Thomas B.C."/>
            <person name="Pan C."/>
            <person name="Northen T.R."/>
            <person name="Banfield J.F."/>
        </authorList>
    </citation>
    <scope>NUCLEOTIDE SEQUENCE [LARGE SCALE GENOMIC DNA]</scope>
    <source>
        <strain evidence="1">WS_3</strain>
    </source>
</reference>